<name>A0A484FW83_COLOR</name>
<reference evidence="2" key="1">
    <citation type="journal article" date="2013" name="New Phytol.">
        <title>Comparative genomic and transcriptomic analyses reveal the hemibiotrophic stage shift of Colletotrichum fungi.</title>
        <authorList>
            <person name="Gan P."/>
            <person name="Ikeda K."/>
            <person name="Irieda H."/>
            <person name="Narusaka M."/>
            <person name="O'Connell R.J."/>
            <person name="Narusaka Y."/>
            <person name="Takano Y."/>
            <person name="Kubo Y."/>
            <person name="Shirasu K."/>
        </authorList>
    </citation>
    <scope>NUCLEOTIDE SEQUENCE [LARGE SCALE GENOMIC DNA]</scope>
    <source>
        <strain evidence="2">104-T / ATCC 96160 / CBS 514.97 / LARS 414 / MAFF 240422</strain>
    </source>
</reference>
<accession>A0A484FW83</accession>
<dbReference type="AlphaFoldDB" id="A0A484FW83"/>
<dbReference type="OrthoDB" id="10596733at2759"/>
<keyword evidence="2" id="KW-1185">Reference proteome</keyword>
<dbReference type="Proteomes" id="UP000014480">
    <property type="component" value="Unassembled WGS sequence"/>
</dbReference>
<comment type="caution">
    <text evidence="1">The sequence shown here is derived from an EMBL/GenBank/DDBJ whole genome shotgun (WGS) entry which is preliminary data.</text>
</comment>
<organism evidence="1 2">
    <name type="scientific">Colletotrichum orbiculare (strain 104-T / ATCC 96160 / CBS 514.97 / LARS 414 / MAFF 240422)</name>
    <name type="common">Cucumber anthracnose fungus</name>
    <name type="synonym">Colletotrichum lagenarium</name>
    <dbReference type="NCBI Taxonomy" id="1213857"/>
    <lineage>
        <taxon>Eukaryota</taxon>
        <taxon>Fungi</taxon>
        <taxon>Dikarya</taxon>
        <taxon>Ascomycota</taxon>
        <taxon>Pezizomycotina</taxon>
        <taxon>Sordariomycetes</taxon>
        <taxon>Hypocreomycetidae</taxon>
        <taxon>Glomerellales</taxon>
        <taxon>Glomerellaceae</taxon>
        <taxon>Colletotrichum</taxon>
        <taxon>Colletotrichum orbiculare species complex</taxon>
    </lineage>
</organism>
<sequence length="109" mass="12236">MFWNRTLSVVTFSEVAIMDESPKTMTAPISVPAARRFPNSQILKRRLTSLRIFKTMVTVSADETAAKRFTPRMQAYCVRTLVASPSQAEALDWQRERGTIGESAKLVGK</sequence>
<gene>
    <name evidence="1" type="ORF">Cob_v005218</name>
</gene>
<proteinExistence type="predicted"/>
<reference evidence="2" key="2">
    <citation type="journal article" date="2019" name="Mol. Plant Microbe Interact.">
        <title>Genome sequence resources for four phytopathogenic fungi from the Colletotrichum orbiculare species complex.</title>
        <authorList>
            <person name="Gan P."/>
            <person name="Tsushima A."/>
            <person name="Narusaka M."/>
            <person name="Narusaka Y."/>
            <person name="Takano Y."/>
            <person name="Kubo Y."/>
            <person name="Shirasu K."/>
        </authorList>
    </citation>
    <scope>GENOME REANNOTATION</scope>
    <source>
        <strain evidence="2">104-T / ATCC 96160 / CBS 514.97 / LARS 414 / MAFF 240422</strain>
    </source>
</reference>
<dbReference type="EMBL" id="AMCV02000011">
    <property type="protein sequence ID" value="TDZ22136.1"/>
    <property type="molecule type" value="Genomic_DNA"/>
</dbReference>
<protein>
    <submittedName>
        <fullName evidence="1">Uncharacterized protein</fullName>
    </submittedName>
</protein>
<evidence type="ECO:0000313" key="2">
    <source>
        <dbReference type="Proteomes" id="UP000014480"/>
    </source>
</evidence>
<evidence type="ECO:0000313" key="1">
    <source>
        <dbReference type="EMBL" id="TDZ22136.1"/>
    </source>
</evidence>